<protein>
    <submittedName>
        <fullName evidence="2">Uncharacterized protein</fullName>
    </submittedName>
</protein>
<reference evidence="2" key="1">
    <citation type="submission" date="2017-09" db="EMBL/GenBank/DDBJ databases">
        <title>Polyketide synthases of a Diaporthe helianthi virulent isolate.</title>
        <authorList>
            <person name="Baroncelli R."/>
        </authorList>
    </citation>
    <scope>NUCLEOTIDE SEQUENCE [LARGE SCALE GENOMIC DNA]</scope>
    <source>
        <strain evidence="2">7/96</strain>
    </source>
</reference>
<gene>
    <name evidence="2" type="ORF">DHEL01_v200268</name>
</gene>
<dbReference type="AlphaFoldDB" id="A0A2P5IFQ7"/>
<feature type="compositionally biased region" description="Low complexity" evidence="1">
    <location>
        <begin position="261"/>
        <end position="274"/>
    </location>
</feature>
<accession>A0A2P5IFQ7</accession>
<proteinExistence type="predicted"/>
<feature type="region of interest" description="Disordered" evidence="1">
    <location>
        <begin position="243"/>
        <end position="283"/>
    </location>
</feature>
<evidence type="ECO:0000313" key="3">
    <source>
        <dbReference type="Proteomes" id="UP000094444"/>
    </source>
</evidence>
<evidence type="ECO:0000313" key="2">
    <source>
        <dbReference type="EMBL" id="POS81338.1"/>
    </source>
</evidence>
<sequence>MGNPFLDPRWLDVDSSRFADPNVLRRIDELSIRATIRQSLKDDKEKNKVDEPTDLPKRTFKTEEIEEDEQRRYRELYGPPTPPRQPRQADAMKSSKNPAATTVATASGTNSTPSDKGAVKHPQEAAIADDSGTNQSGVFIPKRVFTKLPVYVQSAVSAAVAHHRQLSPEQSVRGVVDVMDGYNEAGKPALLGGLPAPPKIGTAFSYAGQGSDGVKPAQTGHKYRMNAVRAALNDPDSVLSIAVREETQYARGGELQRPRGKSSAGSQPGSGQPEPRQKKIRRG</sequence>
<feature type="region of interest" description="Disordered" evidence="1">
    <location>
        <begin position="37"/>
        <end position="133"/>
    </location>
</feature>
<dbReference type="OrthoDB" id="10552260at2759"/>
<dbReference type="Proteomes" id="UP000094444">
    <property type="component" value="Unassembled WGS sequence"/>
</dbReference>
<organism evidence="2 3">
    <name type="scientific">Diaporthe helianthi</name>
    <dbReference type="NCBI Taxonomy" id="158607"/>
    <lineage>
        <taxon>Eukaryota</taxon>
        <taxon>Fungi</taxon>
        <taxon>Dikarya</taxon>
        <taxon>Ascomycota</taxon>
        <taxon>Pezizomycotina</taxon>
        <taxon>Sordariomycetes</taxon>
        <taxon>Sordariomycetidae</taxon>
        <taxon>Diaporthales</taxon>
        <taxon>Diaporthaceae</taxon>
        <taxon>Diaporthe</taxon>
    </lineage>
</organism>
<comment type="caution">
    <text evidence="2">The sequence shown here is derived from an EMBL/GenBank/DDBJ whole genome shotgun (WGS) entry which is preliminary data.</text>
</comment>
<dbReference type="InParanoid" id="A0A2P5IFQ7"/>
<dbReference type="EMBL" id="MAVT02000010">
    <property type="protein sequence ID" value="POS81338.1"/>
    <property type="molecule type" value="Genomic_DNA"/>
</dbReference>
<keyword evidence="3" id="KW-1185">Reference proteome</keyword>
<name>A0A2P5IFQ7_DIAHE</name>
<evidence type="ECO:0000256" key="1">
    <source>
        <dbReference type="SAM" id="MobiDB-lite"/>
    </source>
</evidence>
<feature type="compositionally biased region" description="Polar residues" evidence="1">
    <location>
        <begin position="94"/>
        <end position="114"/>
    </location>
</feature>
<feature type="compositionally biased region" description="Basic and acidic residues" evidence="1">
    <location>
        <begin position="39"/>
        <end position="75"/>
    </location>
</feature>